<dbReference type="Gene3D" id="1.10.860.10">
    <property type="entry name" value="DNAb Helicase, Chain A"/>
    <property type="match status" value="1"/>
</dbReference>
<dbReference type="EMBL" id="CP165644">
    <property type="protein sequence ID" value="XDU67348.1"/>
    <property type="molecule type" value="Genomic_DNA"/>
</dbReference>
<dbReference type="NCBIfam" id="TIGR00665">
    <property type="entry name" value="DnaB"/>
    <property type="match status" value="1"/>
</dbReference>
<dbReference type="InterPro" id="IPR007693">
    <property type="entry name" value="DNA_helicase_DnaB-like_N"/>
</dbReference>
<evidence type="ECO:0000256" key="3">
    <source>
        <dbReference type="ARBA" id="ARBA00022705"/>
    </source>
</evidence>
<dbReference type="SUPFAM" id="SSF52540">
    <property type="entry name" value="P-loop containing nucleoside triphosphate hydrolases"/>
    <property type="match status" value="1"/>
</dbReference>
<evidence type="ECO:0000256" key="2">
    <source>
        <dbReference type="ARBA" id="ARBA00022515"/>
    </source>
</evidence>
<keyword evidence="3 12" id="KW-0235">DNA replication</keyword>
<dbReference type="GO" id="GO:0003677">
    <property type="term" value="F:DNA binding"/>
    <property type="evidence" value="ECO:0007669"/>
    <property type="project" value="UniProtKB-UniRule"/>
</dbReference>
<dbReference type="GO" id="GO:0005829">
    <property type="term" value="C:cytosol"/>
    <property type="evidence" value="ECO:0007669"/>
    <property type="project" value="TreeGrafter"/>
</dbReference>
<keyword evidence="5 12" id="KW-0378">Hydrolase</keyword>
<evidence type="ECO:0000256" key="1">
    <source>
        <dbReference type="ARBA" id="ARBA00008428"/>
    </source>
</evidence>
<reference evidence="15" key="1">
    <citation type="submission" date="2024-07" db="EMBL/GenBank/DDBJ databases">
        <authorList>
            <person name="Li X.-J."/>
            <person name="Wang X."/>
        </authorList>
    </citation>
    <scope>NUCLEOTIDE SEQUENCE</scope>
    <source>
        <strain evidence="15">HSP-334</strain>
    </source>
</reference>
<dbReference type="KEGG" id="lrug:AB8B22_02730"/>
<dbReference type="EC" id="5.6.2.3" evidence="11 12"/>
<evidence type="ECO:0000256" key="9">
    <source>
        <dbReference type="ARBA" id="ARBA00023235"/>
    </source>
</evidence>
<keyword evidence="4 12" id="KW-0547">Nucleotide-binding</keyword>
<dbReference type="PANTHER" id="PTHR30153:SF2">
    <property type="entry name" value="REPLICATIVE DNA HELICASE"/>
    <property type="match status" value="1"/>
</dbReference>
<evidence type="ECO:0000256" key="7">
    <source>
        <dbReference type="ARBA" id="ARBA00022840"/>
    </source>
</evidence>
<evidence type="ECO:0000256" key="10">
    <source>
        <dbReference type="ARBA" id="ARBA00048954"/>
    </source>
</evidence>
<protein>
    <recommendedName>
        <fullName evidence="11 12">Replicative DNA helicase</fullName>
        <ecNumber evidence="11 12">5.6.2.3</ecNumber>
    </recommendedName>
</protein>
<evidence type="ECO:0000256" key="13">
    <source>
        <dbReference type="SAM" id="MobiDB-lite"/>
    </source>
</evidence>
<feature type="compositionally biased region" description="Low complexity" evidence="13">
    <location>
        <begin position="423"/>
        <end position="432"/>
    </location>
</feature>
<gene>
    <name evidence="15" type="primary">dnaB</name>
    <name evidence="15" type="ORF">AB8B22_02730</name>
</gene>
<name>A0AB39VKE4_9FUSO</name>
<dbReference type="SUPFAM" id="SSF48024">
    <property type="entry name" value="N-terminal domain of DnaB helicase"/>
    <property type="match status" value="1"/>
</dbReference>
<dbReference type="GO" id="GO:1990077">
    <property type="term" value="C:primosome complex"/>
    <property type="evidence" value="ECO:0007669"/>
    <property type="project" value="UniProtKB-UniRule"/>
</dbReference>
<evidence type="ECO:0000256" key="12">
    <source>
        <dbReference type="RuleBase" id="RU362085"/>
    </source>
</evidence>
<dbReference type="InterPro" id="IPR036185">
    <property type="entry name" value="DNA_heli_DnaB-like_N_sf"/>
</dbReference>
<evidence type="ECO:0000313" key="15">
    <source>
        <dbReference type="EMBL" id="XDU67348.1"/>
    </source>
</evidence>
<dbReference type="GO" id="GO:0005524">
    <property type="term" value="F:ATP binding"/>
    <property type="evidence" value="ECO:0007669"/>
    <property type="project" value="UniProtKB-UniRule"/>
</dbReference>
<dbReference type="CDD" id="cd00984">
    <property type="entry name" value="DnaB_C"/>
    <property type="match status" value="1"/>
</dbReference>
<dbReference type="InterPro" id="IPR027417">
    <property type="entry name" value="P-loop_NTPase"/>
</dbReference>
<evidence type="ECO:0000256" key="6">
    <source>
        <dbReference type="ARBA" id="ARBA00022806"/>
    </source>
</evidence>
<dbReference type="FunFam" id="3.40.50.300:FF:000351">
    <property type="entry name" value="Replicative DNA helicase"/>
    <property type="match status" value="1"/>
</dbReference>
<dbReference type="GO" id="GO:0016787">
    <property type="term" value="F:hydrolase activity"/>
    <property type="evidence" value="ECO:0007669"/>
    <property type="project" value="UniProtKB-KW"/>
</dbReference>
<comment type="similarity">
    <text evidence="1 12">Belongs to the helicase family. DnaB subfamily.</text>
</comment>
<dbReference type="GO" id="GO:0006269">
    <property type="term" value="P:DNA replication, synthesis of primer"/>
    <property type="evidence" value="ECO:0007669"/>
    <property type="project" value="UniProtKB-UniRule"/>
</dbReference>
<sequence>MDIDDLNLTDEKVNGLPEKTYSIKAEEGLIGSIFLKPKIMSEILEIVNEEDFYKGSHKILFNEMKKAHESGKIIEVLVIIELLKKNNLLEEVGGEDTIYDFTEVVSTAANATTYARIIKEKSIQRQLIDVGEEIIKLSQNSYNSIEKIIDDAEKKIFEISKKKQHQEIIKVGELADKKLKLLDEYQNSTSELSGIPTGYSAFDQMTGGLHGSDLMILAARPAMGKTAFALNLAISVAKQNKHVLVYSLEMGNEQLFDRILSITAGIRLKSLKDNMLKSEEMYRMGEVFGEITEMPFYISDSASVNMMELKSTARRLKSEGKLDFLLIDYLQLISPQEGYRKSREQEISEISRSLKLLAKELNIPILTLSQLSRGVEQRNDKRPMLSDLRESGAIEQDADMVMFLYRDSYYKKNNFDDEEESESSNSDNNNNSEENEKGEEVELIIGKHRSGPIGTVKLSFEASYQRFLNIKSDKYLPPSE</sequence>
<dbReference type="Pfam" id="PF00772">
    <property type="entry name" value="DnaB"/>
    <property type="match status" value="1"/>
</dbReference>
<evidence type="ECO:0000256" key="8">
    <source>
        <dbReference type="ARBA" id="ARBA00023125"/>
    </source>
</evidence>
<dbReference type="InterPro" id="IPR016136">
    <property type="entry name" value="DNA_helicase_N/primase_C"/>
</dbReference>
<comment type="catalytic activity">
    <reaction evidence="10 12">
        <text>ATP + H2O = ADP + phosphate + H(+)</text>
        <dbReference type="Rhea" id="RHEA:13065"/>
        <dbReference type="ChEBI" id="CHEBI:15377"/>
        <dbReference type="ChEBI" id="CHEBI:15378"/>
        <dbReference type="ChEBI" id="CHEBI:30616"/>
        <dbReference type="ChEBI" id="CHEBI:43474"/>
        <dbReference type="ChEBI" id="CHEBI:456216"/>
        <dbReference type="EC" id="5.6.2.3"/>
    </reaction>
</comment>
<keyword evidence="2 12" id="KW-0639">Primosome</keyword>
<feature type="region of interest" description="Disordered" evidence="13">
    <location>
        <begin position="415"/>
        <end position="441"/>
    </location>
</feature>
<keyword evidence="9" id="KW-0413">Isomerase</keyword>
<dbReference type="Pfam" id="PF03796">
    <property type="entry name" value="DnaB_C"/>
    <property type="match status" value="1"/>
</dbReference>
<feature type="domain" description="SF4 helicase" evidence="14">
    <location>
        <begin position="188"/>
        <end position="474"/>
    </location>
</feature>
<dbReference type="RefSeq" id="WP_094079074.1">
    <property type="nucleotide sequence ID" value="NZ_CP165644.1"/>
</dbReference>
<keyword evidence="6 12" id="KW-0347">Helicase</keyword>
<accession>A0AB39VKE4</accession>
<evidence type="ECO:0000256" key="4">
    <source>
        <dbReference type="ARBA" id="ARBA00022741"/>
    </source>
</evidence>
<keyword evidence="8 12" id="KW-0238">DNA-binding</keyword>
<dbReference type="PANTHER" id="PTHR30153">
    <property type="entry name" value="REPLICATIVE DNA HELICASE DNAB"/>
    <property type="match status" value="1"/>
</dbReference>
<evidence type="ECO:0000259" key="14">
    <source>
        <dbReference type="PROSITE" id="PS51199"/>
    </source>
</evidence>
<evidence type="ECO:0000256" key="11">
    <source>
        <dbReference type="NCBIfam" id="TIGR00665"/>
    </source>
</evidence>
<comment type="function">
    <text evidence="12">The main replicative DNA helicase, it participates in initiation and elongation during chromosome replication. Travels ahead of the DNA replisome, separating dsDNA into templates for DNA synthesis. A processive ATP-dependent 5'-3' DNA helicase it has DNA-dependent ATPase activity.</text>
</comment>
<dbReference type="InterPro" id="IPR007692">
    <property type="entry name" value="DNA_helicase_DnaB"/>
</dbReference>
<proteinExistence type="inferred from homology"/>
<organism evidence="15">
    <name type="scientific">Leptotrichia rugosa</name>
    <dbReference type="NCBI Taxonomy" id="3239302"/>
    <lineage>
        <taxon>Bacteria</taxon>
        <taxon>Fusobacteriati</taxon>
        <taxon>Fusobacteriota</taxon>
        <taxon>Fusobacteriia</taxon>
        <taxon>Fusobacteriales</taxon>
        <taxon>Leptotrichiaceae</taxon>
        <taxon>Leptotrichia</taxon>
    </lineage>
</organism>
<dbReference type="AlphaFoldDB" id="A0AB39VKE4"/>
<dbReference type="GO" id="GO:0043139">
    <property type="term" value="F:5'-3' DNA helicase activity"/>
    <property type="evidence" value="ECO:0007669"/>
    <property type="project" value="UniProtKB-EC"/>
</dbReference>
<dbReference type="InterPro" id="IPR007694">
    <property type="entry name" value="DNA_helicase_DnaB-like_C"/>
</dbReference>
<dbReference type="Gene3D" id="3.40.50.300">
    <property type="entry name" value="P-loop containing nucleotide triphosphate hydrolases"/>
    <property type="match status" value="1"/>
</dbReference>
<evidence type="ECO:0000256" key="5">
    <source>
        <dbReference type="ARBA" id="ARBA00022801"/>
    </source>
</evidence>
<dbReference type="PROSITE" id="PS51199">
    <property type="entry name" value="SF4_HELICASE"/>
    <property type="match status" value="1"/>
</dbReference>
<keyword evidence="7 12" id="KW-0067">ATP-binding</keyword>